<keyword evidence="2" id="KW-1185">Reference proteome</keyword>
<sequence>MDANYKNNYLARRKRPKEEIVRCWLSRQWRGAALAAARHRCGTVKGAETARKGCGDVEDAEGRIPDGRFVKNQTPECGVKFHARISSSTVGPRKSPRKVQVSRDVDRPVTIKARVIEKNFTFREASASF</sequence>
<protein>
    <submittedName>
        <fullName evidence="1">Uncharacterized protein</fullName>
    </submittedName>
</protein>
<dbReference type="EMBL" id="JABDTM020014568">
    <property type="protein sequence ID" value="KAH0819439.1"/>
    <property type="molecule type" value="Genomic_DNA"/>
</dbReference>
<comment type="caution">
    <text evidence="1">The sequence shown here is derived from an EMBL/GenBank/DDBJ whole genome shotgun (WGS) entry which is preliminary data.</text>
</comment>
<reference evidence="1" key="2">
    <citation type="submission" date="2021-08" db="EMBL/GenBank/DDBJ databases">
        <authorList>
            <person name="Eriksson T."/>
        </authorList>
    </citation>
    <scope>NUCLEOTIDE SEQUENCE</scope>
    <source>
        <strain evidence="1">Stoneville</strain>
        <tissue evidence="1">Whole head</tissue>
    </source>
</reference>
<name>A0A8J6HRL5_TENMO</name>
<reference evidence="1" key="1">
    <citation type="journal article" date="2020" name="J Insects Food Feed">
        <title>The yellow mealworm (Tenebrio molitor) genome: a resource for the emerging insects as food and feed industry.</title>
        <authorList>
            <person name="Eriksson T."/>
            <person name="Andere A."/>
            <person name="Kelstrup H."/>
            <person name="Emery V."/>
            <person name="Picard C."/>
        </authorList>
    </citation>
    <scope>NUCLEOTIDE SEQUENCE</scope>
    <source>
        <strain evidence="1">Stoneville</strain>
        <tissue evidence="1">Whole head</tissue>
    </source>
</reference>
<evidence type="ECO:0000313" key="2">
    <source>
        <dbReference type="Proteomes" id="UP000719412"/>
    </source>
</evidence>
<gene>
    <name evidence="1" type="ORF">GEV33_003352</name>
</gene>
<accession>A0A8J6HRL5</accession>
<dbReference type="Proteomes" id="UP000719412">
    <property type="component" value="Unassembled WGS sequence"/>
</dbReference>
<dbReference type="AlphaFoldDB" id="A0A8J6HRL5"/>
<evidence type="ECO:0000313" key="1">
    <source>
        <dbReference type="EMBL" id="KAH0819439.1"/>
    </source>
</evidence>
<proteinExistence type="predicted"/>
<organism evidence="1 2">
    <name type="scientific">Tenebrio molitor</name>
    <name type="common">Yellow mealworm beetle</name>
    <dbReference type="NCBI Taxonomy" id="7067"/>
    <lineage>
        <taxon>Eukaryota</taxon>
        <taxon>Metazoa</taxon>
        <taxon>Ecdysozoa</taxon>
        <taxon>Arthropoda</taxon>
        <taxon>Hexapoda</taxon>
        <taxon>Insecta</taxon>
        <taxon>Pterygota</taxon>
        <taxon>Neoptera</taxon>
        <taxon>Endopterygota</taxon>
        <taxon>Coleoptera</taxon>
        <taxon>Polyphaga</taxon>
        <taxon>Cucujiformia</taxon>
        <taxon>Tenebrionidae</taxon>
        <taxon>Tenebrio</taxon>
    </lineage>
</organism>